<evidence type="ECO:0000313" key="4">
    <source>
        <dbReference type="Proteomes" id="UP000051863"/>
    </source>
</evidence>
<dbReference type="EMBL" id="LDJJ01000037">
    <property type="protein sequence ID" value="KRG66971.1"/>
    <property type="molecule type" value="Genomic_DNA"/>
</dbReference>
<comment type="caution">
    <text evidence="3">The sequence shown here is derived from an EMBL/GenBank/DDBJ whole genome shotgun (WGS) entry which is preliminary data.</text>
</comment>
<keyword evidence="1" id="KW-0732">Signal</keyword>
<dbReference type="InterPro" id="IPR025218">
    <property type="entry name" value="DUF4426"/>
</dbReference>
<sequence length="153" mass="16671">MHRLALTLSSTLLLTLSACSAQQAPQAAVIQQPQPSHADLGKLRVHYSLLPTLAMNDAVARSYQVQRDANRALLVVALRQLEQGEELPADGKVQAVVTDLSGKRQQIDLRAVRTGPYTDLIGVLDAHPRDQLRVDLQVSADAGAGNVRFERNF</sequence>
<keyword evidence="4" id="KW-1185">Reference proteome</keyword>
<dbReference type="OrthoDB" id="7062037at2"/>
<reference evidence="3 4" key="1">
    <citation type="submission" date="2015-05" db="EMBL/GenBank/DDBJ databases">
        <title>Genome sequencing and analysis of members of genus Stenotrophomonas.</title>
        <authorList>
            <person name="Patil P.P."/>
            <person name="Midha S."/>
            <person name="Patil P.B."/>
        </authorList>
    </citation>
    <scope>NUCLEOTIDE SEQUENCE [LARGE SCALE GENOMIC DNA]</scope>
    <source>
        <strain evidence="3 4">DSM 18941</strain>
    </source>
</reference>
<dbReference type="Pfam" id="PF14467">
    <property type="entry name" value="DUF4426"/>
    <property type="match status" value="1"/>
</dbReference>
<name>A0A0R0CD19_9GAMM</name>
<accession>A0A0R0CD19</accession>
<evidence type="ECO:0000256" key="1">
    <source>
        <dbReference type="SAM" id="SignalP"/>
    </source>
</evidence>
<proteinExistence type="predicted"/>
<gene>
    <name evidence="3" type="ORF">ABB27_11870</name>
</gene>
<dbReference type="RefSeq" id="WP_057628913.1">
    <property type="nucleotide sequence ID" value="NZ_LDJJ01000037.1"/>
</dbReference>
<dbReference type="PATRIC" id="fig|405446.3.peg.1876"/>
<dbReference type="PROSITE" id="PS51257">
    <property type="entry name" value="PROKAR_LIPOPROTEIN"/>
    <property type="match status" value="1"/>
</dbReference>
<feature type="chain" id="PRO_5006393839" description="DUF4426 domain-containing protein" evidence="1">
    <location>
        <begin position="24"/>
        <end position="153"/>
    </location>
</feature>
<evidence type="ECO:0000313" key="3">
    <source>
        <dbReference type="EMBL" id="KRG66971.1"/>
    </source>
</evidence>
<dbReference type="Gene3D" id="2.60.40.3340">
    <property type="entry name" value="Domain of unknown function DUF4426"/>
    <property type="match status" value="1"/>
</dbReference>
<feature type="domain" description="DUF4426" evidence="2">
    <location>
        <begin position="39"/>
        <end position="153"/>
    </location>
</feature>
<dbReference type="Proteomes" id="UP000051863">
    <property type="component" value="Unassembled WGS sequence"/>
</dbReference>
<dbReference type="AlphaFoldDB" id="A0A0R0CD19"/>
<organism evidence="3 4">
    <name type="scientific">Stenotrophomonas terrae</name>
    <dbReference type="NCBI Taxonomy" id="405446"/>
    <lineage>
        <taxon>Bacteria</taxon>
        <taxon>Pseudomonadati</taxon>
        <taxon>Pseudomonadota</taxon>
        <taxon>Gammaproteobacteria</taxon>
        <taxon>Lysobacterales</taxon>
        <taxon>Lysobacteraceae</taxon>
        <taxon>Stenotrophomonas</taxon>
    </lineage>
</organism>
<feature type="signal peptide" evidence="1">
    <location>
        <begin position="1"/>
        <end position="23"/>
    </location>
</feature>
<evidence type="ECO:0000259" key="2">
    <source>
        <dbReference type="Pfam" id="PF14467"/>
    </source>
</evidence>
<protein>
    <recommendedName>
        <fullName evidence="2">DUF4426 domain-containing protein</fullName>
    </recommendedName>
</protein>